<dbReference type="EMBL" id="BKCJ011691607">
    <property type="protein sequence ID" value="GFD47118.1"/>
    <property type="molecule type" value="Genomic_DNA"/>
</dbReference>
<accession>A0A699WMZ2</accession>
<comment type="caution">
    <text evidence="1">The sequence shown here is derived from an EMBL/GenBank/DDBJ whole genome shotgun (WGS) entry which is preliminary data.</text>
</comment>
<dbReference type="AlphaFoldDB" id="A0A699WMZ2"/>
<name>A0A699WMZ2_TANCI</name>
<reference evidence="1" key="1">
    <citation type="journal article" date="2019" name="Sci. Rep.">
        <title>Draft genome of Tanacetum cinerariifolium, the natural source of mosquito coil.</title>
        <authorList>
            <person name="Yamashiro T."/>
            <person name="Shiraishi A."/>
            <person name="Satake H."/>
            <person name="Nakayama K."/>
        </authorList>
    </citation>
    <scope>NUCLEOTIDE SEQUENCE</scope>
</reference>
<evidence type="ECO:0008006" key="2">
    <source>
        <dbReference type="Google" id="ProtNLM"/>
    </source>
</evidence>
<proteinExistence type="predicted"/>
<sequence length="110" mass="12427">QAEGNANGNNGNQVRCYNYRGFGHYARNSTVKPRRKDAAYLQTQLLIAQKEEARFQLQAKEYDLMDDAGHINEIKKFHANYILIANLQHASTSGTQFDKALIYDSDGSSK</sequence>
<organism evidence="1">
    <name type="scientific">Tanacetum cinerariifolium</name>
    <name type="common">Dalmatian daisy</name>
    <name type="synonym">Chrysanthemum cinerariifolium</name>
    <dbReference type="NCBI Taxonomy" id="118510"/>
    <lineage>
        <taxon>Eukaryota</taxon>
        <taxon>Viridiplantae</taxon>
        <taxon>Streptophyta</taxon>
        <taxon>Embryophyta</taxon>
        <taxon>Tracheophyta</taxon>
        <taxon>Spermatophyta</taxon>
        <taxon>Magnoliopsida</taxon>
        <taxon>eudicotyledons</taxon>
        <taxon>Gunneridae</taxon>
        <taxon>Pentapetalae</taxon>
        <taxon>asterids</taxon>
        <taxon>campanulids</taxon>
        <taxon>Asterales</taxon>
        <taxon>Asteraceae</taxon>
        <taxon>Asteroideae</taxon>
        <taxon>Anthemideae</taxon>
        <taxon>Anthemidinae</taxon>
        <taxon>Tanacetum</taxon>
    </lineage>
</organism>
<protein>
    <recommendedName>
        <fullName evidence="2">Gag-Pol polyprotein</fullName>
    </recommendedName>
</protein>
<gene>
    <name evidence="1" type="ORF">Tci_919087</name>
</gene>
<feature type="non-terminal residue" evidence="1">
    <location>
        <position position="1"/>
    </location>
</feature>
<feature type="non-terminal residue" evidence="1">
    <location>
        <position position="110"/>
    </location>
</feature>
<evidence type="ECO:0000313" key="1">
    <source>
        <dbReference type="EMBL" id="GFD47118.1"/>
    </source>
</evidence>